<feature type="domain" description="DUF4350" evidence="1">
    <location>
        <begin position="50"/>
        <end position="210"/>
    </location>
</feature>
<evidence type="ECO:0000313" key="3">
    <source>
        <dbReference type="Proteomes" id="UP000286806"/>
    </source>
</evidence>
<name>A0A401JEU4_9PROT</name>
<reference evidence="2 3" key="1">
    <citation type="journal article" date="2019" name="Front. Microbiol.">
        <title>Genomes of Neutrophilic Sulfur-Oxidizing Chemolithoautotrophs Representing 9 Proteobacterial Species From 8 Genera.</title>
        <authorList>
            <person name="Watanabe T."/>
            <person name="Kojima H."/>
            <person name="Umezawa K."/>
            <person name="Hori C."/>
            <person name="Takasuka T.E."/>
            <person name="Kato Y."/>
            <person name="Fukui M."/>
        </authorList>
    </citation>
    <scope>NUCLEOTIDE SEQUENCE [LARGE SCALE GENOMIC DNA]</scope>
    <source>
        <strain evidence="2 3">TTN</strain>
    </source>
</reference>
<dbReference type="EMBL" id="BGOW01000016">
    <property type="protein sequence ID" value="GBL46147.1"/>
    <property type="molecule type" value="Genomic_DNA"/>
</dbReference>
<keyword evidence="3" id="KW-1185">Reference proteome</keyword>
<dbReference type="Pfam" id="PF14258">
    <property type="entry name" value="DUF4350"/>
    <property type="match status" value="1"/>
</dbReference>
<evidence type="ECO:0000313" key="2">
    <source>
        <dbReference type="EMBL" id="GBL46147.1"/>
    </source>
</evidence>
<proteinExistence type="predicted"/>
<dbReference type="AlphaFoldDB" id="A0A401JEU4"/>
<evidence type="ECO:0000259" key="1">
    <source>
        <dbReference type="Pfam" id="PF14258"/>
    </source>
</evidence>
<gene>
    <name evidence="2" type="ORF">SFMTTN_1959</name>
</gene>
<organism evidence="2 3">
    <name type="scientific">Sulfuriferula multivorans</name>
    <dbReference type="NCBI Taxonomy" id="1559896"/>
    <lineage>
        <taxon>Bacteria</taxon>
        <taxon>Pseudomonadati</taxon>
        <taxon>Pseudomonadota</taxon>
        <taxon>Betaproteobacteria</taxon>
        <taxon>Nitrosomonadales</taxon>
        <taxon>Sulfuricellaceae</taxon>
        <taxon>Sulfuriferula</taxon>
    </lineage>
</organism>
<protein>
    <recommendedName>
        <fullName evidence="1">DUF4350 domain-containing protein</fullName>
    </recommendedName>
</protein>
<accession>A0A401JEU4</accession>
<dbReference type="InterPro" id="IPR025646">
    <property type="entry name" value="DUF4350"/>
</dbReference>
<dbReference type="Proteomes" id="UP000286806">
    <property type="component" value="Unassembled WGS sequence"/>
</dbReference>
<comment type="caution">
    <text evidence="2">The sequence shown here is derived from an EMBL/GenBank/DDBJ whole genome shotgun (WGS) entry which is preliminary data.</text>
</comment>
<sequence length="364" mass="40283">MTLIGWGGYWFYKNFELVSGKVHVGYQGEARYNSLLAAERFLNTKTSPAKSMSSLVGLPPSNGTLVIPTERYEIGPQQANVLLGWVRAGGHLIVIPADASATENRTAQDWLLSGLGVRNVINSAKAREPFVPTNVDISAASDFMQVSFKPCTTLAYRGKEKHSASAADMGGHMLRYHLGRGFLTVLSDADFMHNTSIGRYDNAAFLWYLTHDQHPGEIWLIYGGDMPPLWKWLGTNAWPVLVSAALLLVAWLWSSSRRLGPVRAAAPLARRRLLDHIEASGRFLWQQGQRAKLLNGTRAALLRMLESRHPALASLPREALTMQLAELSNTTPGAIQKALFEQHAPNETEFTDAIILLETIRKTL</sequence>